<evidence type="ECO:0008006" key="2">
    <source>
        <dbReference type="Google" id="ProtNLM"/>
    </source>
</evidence>
<dbReference type="EMBL" id="LR862144">
    <property type="protein sequence ID" value="CAD1824808.1"/>
    <property type="molecule type" value="Genomic_DNA"/>
</dbReference>
<reference evidence="1" key="1">
    <citation type="submission" date="2020-07" db="EMBL/GenBank/DDBJ databases">
        <authorList>
            <person name="Lin J."/>
        </authorList>
    </citation>
    <scope>NUCLEOTIDE SEQUENCE</scope>
</reference>
<protein>
    <recommendedName>
        <fullName evidence="2">Retrovirus-related Pol polyprotein from transposon TNT 1-94</fullName>
    </recommendedName>
</protein>
<dbReference type="CDD" id="cd09272">
    <property type="entry name" value="RNase_HI_RT_Ty1"/>
    <property type="match status" value="1"/>
</dbReference>
<accession>A0A6V7P248</accession>
<proteinExistence type="predicted"/>
<sequence>MEIWRDRQNGTLSLSQKGFVEKLICKFGMSKAKAVKTPFGSHFKLSSEQKLINRVPYSSVVGHWKAAKWVLRYWRGTSDYAIMYGKNSRPVQGYVDANFAGDLNKRRSTTGFVFEHGNGPISWMSKLQVTVALSTTEAEYMALTEATKEAVWLQGLMKELDGKVRVLKVGTHENVADMLTKPYK</sequence>
<evidence type="ECO:0000313" key="1">
    <source>
        <dbReference type="EMBL" id="CAD1824808.1"/>
    </source>
</evidence>
<dbReference type="PANTHER" id="PTHR11439:SF491">
    <property type="entry name" value="INTEGRASE CATALYTIC DOMAIN-CONTAINING PROTEIN"/>
    <property type="match status" value="1"/>
</dbReference>
<gene>
    <name evidence="1" type="ORF">CB5_LOCUS8019</name>
</gene>
<organism evidence="1">
    <name type="scientific">Ananas comosus var. bracteatus</name>
    <name type="common">red pineapple</name>
    <dbReference type="NCBI Taxonomy" id="296719"/>
    <lineage>
        <taxon>Eukaryota</taxon>
        <taxon>Viridiplantae</taxon>
        <taxon>Streptophyta</taxon>
        <taxon>Embryophyta</taxon>
        <taxon>Tracheophyta</taxon>
        <taxon>Spermatophyta</taxon>
        <taxon>Magnoliopsida</taxon>
        <taxon>Liliopsida</taxon>
        <taxon>Poales</taxon>
        <taxon>Bromeliaceae</taxon>
        <taxon>Bromelioideae</taxon>
        <taxon>Ananas</taxon>
    </lineage>
</organism>
<dbReference type="AlphaFoldDB" id="A0A6V7P248"/>
<name>A0A6V7P248_ANACO</name>
<dbReference type="PANTHER" id="PTHR11439">
    <property type="entry name" value="GAG-POL-RELATED RETROTRANSPOSON"/>
    <property type="match status" value="1"/>
</dbReference>